<feature type="transmembrane region" description="Helical" evidence="1">
    <location>
        <begin position="80"/>
        <end position="101"/>
    </location>
</feature>
<dbReference type="AlphaFoldDB" id="A0A6J4KRE5"/>
<evidence type="ECO:0000313" key="2">
    <source>
        <dbReference type="EMBL" id="CAA9309614.1"/>
    </source>
</evidence>
<protein>
    <recommendedName>
        <fullName evidence="3">DUF998 domain-containing protein</fullName>
    </recommendedName>
</protein>
<feature type="transmembrane region" description="Helical" evidence="1">
    <location>
        <begin position="48"/>
        <end position="68"/>
    </location>
</feature>
<feature type="transmembrane region" description="Helical" evidence="1">
    <location>
        <begin position="7"/>
        <end position="28"/>
    </location>
</feature>
<keyword evidence="1" id="KW-1133">Transmembrane helix</keyword>
<accession>A0A6J4KRE5</accession>
<feature type="transmembrane region" description="Helical" evidence="1">
    <location>
        <begin position="141"/>
        <end position="158"/>
    </location>
</feature>
<sequence length="189" mass="18904">MEVPRRLGAVCGIAAPVAFVGGWVVGGARTPGYDPLEDAISQLAREGAATRVWMTVCFAVFGVLIAVWAGPLARQLGVPALRPVVTVAGLATLAVAALPLTREGGQGQDTAHAAAAFTGYVAMAATPLVASVGLRAGARAASLAVAATSACALTWSVVAGDGGAQRLGLTVVDAWHVVIACAVLLGRRP</sequence>
<dbReference type="InterPro" id="IPR009339">
    <property type="entry name" value="DUF998"/>
</dbReference>
<gene>
    <name evidence="2" type="ORF">AVDCRST_MAG16-61</name>
</gene>
<keyword evidence="1" id="KW-0472">Membrane</keyword>
<proteinExistence type="predicted"/>
<evidence type="ECO:0000256" key="1">
    <source>
        <dbReference type="SAM" id="Phobius"/>
    </source>
</evidence>
<keyword evidence="1" id="KW-0812">Transmembrane</keyword>
<dbReference type="Pfam" id="PF06197">
    <property type="entry name" value="DUF998"/>
    <property type="match status" value="1"/>
</dbReference>
<name>A0A6J4KRE5_9ACTN</name>
<dbReference type="EMBL" id="CADCUE010000004">
    <property type="protein sequence ID" value="CAA9309614.1"/>
    <property type="molecule type" value="Genomic_DNA"/>
</dbReference>
<reference evidence="2" key="1">
    <citation type="submission" date="2020-02" db="EMBL/GenBank/DDBJ databases">
        <authorList>
            <person name="Meier V. D."/>
        </authorList>
    </citation>
    <scope>NUCLEOTIDE SEQUENCE</scope>
    <source>
        <strain evidence="2">AVDCRST_MAG16</strain>
    </source>
</reference>
<evidence type="ECO:0008006" key="3">
    <source>
        <dbReference type="Google" id="ProtNLM"/>
    </source>
</evidence>
<feature type="transmembrane region" description="Helical" evidence="1">
    <location>
        <begin position="113"/>
        <end position="134"/>
    </location>
</feature>
<organism evidence="2">
    <name type="scientific">uncultured Frankineae bacterium</name>
    <dbReference type="NCBI Taxonomy" id="437475"/>
    <lineage>
        <taxon>Bacteria</taxon>
        <taxon>Bacillati</taxon>
        <taxon>Actinomycetota</taxon>
        <taxon>Actinomycetes</taxon>
        <taxon>Frankiales</taxon>
        <taxon>environmental samples</taxon>
    </lineage>
</organism>
<feature type="transmembrane region" description="Helical" evidence="1">
    <location>
        <begin position="164"/>
        <end position="185"/>
    </location>
</feature>